<dbReference type="AlphaFoldDB" id="A0AAD1X8H3"/>
<evidence type="ECO:0000256" key="2">
    <source>
        <dbReference type="ARBA" id="ARBA00007200"/>
    </source>
</evidence>
<evidence type="ECO:0000313" key="11">
    <source>
        <dbReference type="Proteomes" id="UP001295684"/>
    </source>
</evidence>
<dbReference type="InterPro" id="IPR013122">
    <property type="entry name" value="PKD1_2_channel"/>
</dbReference>
<dbReference type="EMBL" id="CAMPGE010002528">
    <property type="protein sequence ID" value="CAI2361335.1"/>
    <property type="molecule type" value="Genomic_DNA"/>
</dbReference>
<evidence type="ECO:0000256" key="1">
    <source>
        <dbReference type="ARBA" id="ARBA00004141"/>
    </source>
</evidence>
<evidence type="ECO:0000256" key="5">
    <source>
        <dbReference type="ARBA" id="ARBA00023136"/>
    </source>
</evidence>
<feature type="transmembrane region" description="Helical" evidence="7">
    <location>
        <begin position="635"/>
        <end position="655"/>
    </location>
</feature>
<evidence type="ECO:0000256" key="3">
    <source>
        <dbReference type="ARBA" id="ARBA00022692"/>
    </source>
</evidence>
<accession>A0AAD1X8H3</accession>
<gene>
    <name evidence="10" type="ORF">ECRASSUSDP1_LOCUS2646</name>
</gene>
<feature type="transmembrane region" description="Helical" evidence="7">
    <location>
        <begin position="782"/>
        <end position="805"/>
    </location>
</feature>
<organism evidence="10 11">
    <name type="scientific">Euplotes crassus</name>
    <dbReference type="NCBI Taxonomy" id="5936"/>
    <lineage>
        <taxon>Eukaryota</taxon>
        <taxon>Sar</taxon>
        <taxon>Alveolata</taxon>
        <taxon>Ciliophora</taxon>
        <taxon>Intramacronucleata</taxon>
        <taxon>Spirotrichea</taxon>
        <taxon>Hypotrichia</taxon>
        <taxon>Euplotida</taxon>
        <taxon>Euplotidae</taxon>
        <taxon>Moneuplotes</taxon>
    </lineage>
</organism>
<reference evidence="10" key="1">
    <citation type="submission" date="2023-07" db="EMBL/GenBank/DDBJ databases">
        <authorList>
            <consortium name="AG Swart"/>
            <person name="Singh M."/>
            <person name="Singh A."/>
            <person name="Seah K."/>
            <person name="Emmerich C."/>
        </authorList>
    </citation>
    <scope>NUCLEOTIDE SEQUENCE</scope>
    <source>
        <strain evidence="10">DP1</strain>
    </source>
</reference>
<comment type="caution">
    <text evidence="10">The sequence shown here is derived from an EMBL/GenBank/DDBJ whole genome shotgun (WGS) entry which is preliminary data.</text>
</comment>
<dbReference type="Pfam" id="PF08016">
    <property type="entry name" value="PKD_channel"/>
    <property type="match status" value="1"/>
</dbReference>
<feature type="transmembrane region" description="Helical" evidence="7">
    <location>
        <begin position="341"/>
        <end position="360"/>
    </location>
</feature>
<evidence type="ECO:0000259" key="9">
    <source>
        <dbReference type="Pfam" id="PF20519"/>
    </source>
</evidence>
<feature type="domain" description="Polycystin" evidence="9">
    <location>
        <begin position="382"/>
        <end position="565"/>
    </location>
</feature>
<evidence type="ECO:0000313" key="10">
    <source>
        <dbReference type="EMBL" id="CAI2361335.1"/>
    </source>
</evidence>
<feature type="compositionally biased region" description="Basic and acidic residues" evidence="6">
    <location>
        <begin position="1"/>
        <end position="41"/>
    </location>
</feature>
<keyword evidence="4 7" id="KW-1133">Transmembrane helix</keyword>
<evidence type="ECO:0000256" key="4">
    <source>
        <dbReference type="ARBA" id="ARBA00022989"/>
    </source>
</evidence>
<dbReference type="PANTHER" id="PTHR10877:SF183">
    <property type="entry name" value="AT14535P-RELATED"/>
    <property type="match status" value="1"/>
</dbReference>
<dbReference type="InterPro" id="IPR046791">
    <property type="entry name" value="Polycystin_dom"/>
</dbReference>
<feature type="transmembrane region" description="Helical" evidence="7">
    <location>
        <begin position="690"/>
        <end position="711"/>
    </location>
</feature>
<dbReference type="Proteomes" id="UP001295684">
    <property type="component" value="Unassembled WGS sequence"/>
</dbReference>
<dbReference type="PANTHER" id="PTHR10877">
    <property type="entry name" value="POLYCYSTIN FAMILY MEMBER"/>
    <property type="match status" value="1"/>
</dbReference>
<sequence length="864" mass="99735">MRREAKLRKILDDKKAQAEEQERKIIERVRDNVTKNEEFNRLKNKIRSIQEELRYHGGGSNRSSSSSDSSEDSSEEASSNTSRERKKEFNPNDPTGSNHEITDYEIDKYFGKDIKNKLEGILSVKINVFQKAKEKKYIQEGEESYLVRPYVNHVMVKLYKDKSFVGNSLMNTHFLSKNQDFEMYSQDFRINKTTTFDQLKKGACDFWGEKEYHLFKFHDDKLNVILIDKIEGTGSIFNSSEKEMTVNSFFETFLYTKAILILMKPVELQPTLVTEQKVSIGIRKDKNSGGFFNPNNFAAQEEDEADELLENFNDGKSGLLNKLGKRNRTLTGTKGIGSRSFLTLCVYLLLFLFAILSLFLRENTVKSYYISRMVYETFDDNFTTINSNEGVYTFLRDKIGEELLEQNFFGSISLPQLRLMSYMVGPIRVMQMRTKSKKCKKIFNDDVNSCYQDTYNDDTKQTSDICTDPNNGWCKFTGRRASNFNRRKIYGKYGNYDTDGYIFDFNPDKNITIWQDTIDAMKNQGSIDGNEAYLSPATIALLISFGFYNPSSDEWIATEMLIEYASSVVSPSYIVSRNFDANLRESSREKGLWAIEFFKFFLSFYISVCCVVLRNKIWKWENLKRQLRLKYLFKILADICIVLCIFSNFILIIVLSQGSTVDLINSDEYVDLIEKSSIYKAMNIIDSCNILLLILKILHVLTIIKAVRIIVKTVKLAFQQILIYAFIIMPMLVAYALIGMGVYGPYVGQFSTFEGSFLAVLGFIVGQCDLNTMMRYDPLWTILYVISLTIIIIYLIISSFSAILIDSFEYIVYKEGYPGEAEEDTWTAKDAFIWMLDILPSKWLAALNLNKNKNINDNEEGNDI</sequence>
<keyword evidence="3 7" id="KW-0812">Transmembrane</keyword>
<dbReference type="Pfam" id="PF20519">
    <property type="entry name" value="Polycystin_dom"/>
    <property type="match status" value="1"/>
</dbReference>
<dbReference type="GO" id="GO:0016020">
    <property type="term" value="C:membrane"/>
    <property type="evidence" value="ECO:0007669"/>
    <property type="project" value="UniProtKB-SubCell"/>
</dbReference>
<evidence type="ECO:0000259" key="8">
    <source>
        <dbReference type="Pfam" id="PF08016"/>
    </source>
</evidence>
<dbReference type="Gene3D" id="1.10.287.70">
    <property type="match status" value="1"/>
</dbReference>
<evidence type="ECO:0000256" key="7">
    <source>
        <dbReference type="SAM" id="Phobius"/>
    </source>
</evidence>
<feature type="transmembrane region" description="Helical" evidence="7">
    <location>
        <begin position="723"/>
        <end position="744"/>
    </location>
</feature>
<dbReference type="InterPro" id="IPR051223">
    <property type="entry name" value="Polycystin"/>
</dbReference>
<evidence type="ECO:0000256" key="6">
    <source>
        <dbReference type="SAM" id="MobiDB-lite"/>
    </source>
</evidence>
<feature type="transmembrane region" description="Helical" evidence="7">
    <location>
        <begin position="592"/>
        <end position="614"/>
    </location>
</feature>
<keyword evidence="5 7" id="KW-0472">Membrane</keyword>
<protein>
    <submittedName>
        <fullName evidence="10">Uncharacterized protein</fullName>
    </submittedName>
</protein>
<comment type="subcellular location">
    <subcellularLocation>
        <location evidence="1">Membrane</location>
        <topology evidence="1">Multi-pass membrane protein</topology>
    </subcellularLocation>
</comment>
<proteinExistence type="inferred from homology"/>
<name>A0AAD1X8H3_EUPCR</name>
<feature type="region of interest" description="Disordered" evidence="6">
    <location>
        <begin position="1"/>
        <end position="100"/>
    </location>
</feature>
<feature type="domain" description="Polycystin cation channel PKD1/PKD2" evidence="8">
    <location>
        <begin position="603"/>
        <end position="809"/>
    </location>
</feature>
<keyword evidence="11" id="KW-1185">Reference proteome</keyword>
<comment type="similarity">
    <text evidence="2">Belongs to the polycystin family.</text>
</comment>